<dbReference type="InterPro" id="IPR003156">
    <property type="entry name" value="DHHA1_dom"/>
</dbReference>
<evidence type="ECO:0000259" key="7">
    <source>
        <dbReference type="Pfam" id="PF02272"/>
    </source>
</evidence>
<evidence type="ECO:0000256" key="1">
    <source>
        <dbReference type="ARBA" id="ARBA00005915"/>
    </source>
</evidence>
<dbReference type="GO" id="GO:0004527">
    <property type="term" value="F:exonuclease activity"/>
    <property type="evidence" value="ECO:0007669"/>
    <property type="project" value="UniProtKB-KW"/>
</dbReference>
<dbReference type="Gene3D" id="3.10.310.30">
    <property type="match status" value="1"/>
</dbReference>
<feature type="domain" description="RecJ OB" evidence="8">
    <location>
        <begin position="471"/>
        <end position="574"/>
    </location>
</feature>
<evidence type="ECO:0000259" key="6">
    <source>
        <dbReference type="Pfam" id="PF01368"/>
    </source>
</evidence>
<dbReference type="Pfam" id="PF02272">
    <property type="entry name" value="DHHA1"/>
    <property type="match status" value="1"/>
</dbReference>
<evidence type="ECO:0000256" key="4">
    <source>
        <dbReference type="ARBA" id="ARBA00022801"/>
    </source>
</evidence>
<sequence>MTGHRARHWTPRSRDPQAERRLVDAGTDPLLARVYAARGVHTPEQLERRASALERPDGLLGMEQAVSVLARAMERDATICMVGDFDCDGATSTALSVVALRAMGARVTYVIPDRFRFGYGLTPGIVTEAADQLAPDVLVTVDNGISSRDGVAAARERGMAVVITDHHLAPAELPHADAIVNPNQPGCPFPAKSSAGVGVIFYVMAALRAHLREGGWFTARGLEEPNLNELLDLVAVGTVADVVPLERNNRILVHQGLGRIRAGKARPGVRALVEVAGREPEQLRGADLGFVVGPRLNAAGRLEDMSLGIRCLLAADFGEARELARELDSLNQQRRSLEADMHDDAVEALADDPALAERHGICLYREDWHQGVVGLVASRIKERLHRPVIAFAPGDGGLLKGSGRSVAGIHIRDVLDRVASTHDGLLSRFGGHAMAAGLSLEPDRLAVFEEAFDNAVRELADPEALTPRLETDGELGPEELNLRKAELLESGGPWGTGFPPPLFQGRFRVQEMRVVGHNHLKMWLCPDGGDFTIEAIQFRGAPEGRIPELEAVEMAYRLEVNTFRGRRSVQLVVEECREAGRSGSADGGYAAS</sequence>
<proteinExistence type="inferred from homology"/>
<accession>A0ABV4TWB2</accession>
<comment type="caution">
    <text evidence="9">The sequence shown here is derived from an EMBL/GenBank/DDBJ whole genome shotgun (WGS) entry which is preliminary data.</text>
</comment>
<dbReference type="InterPro" id="IPR051673">
    <property type="entry name" value="SSDNA_exonuclease_RecJ"/>
</dbReference>
<dbReference type="InterPro" id="IPR004610">
    <property type="entry name" value="RecJ"/>
</dbReference>
<dbReference type="RefSeq" id="WP_373656410.1">
    <property type="nucleotide sequence ID" value="NZ_JBGUAW010000008.1"/>
</dbReference>
<dbReference type="PANTHER" id="PTHR30255">
    <property type="entry name" value="SINGLE-STRANDED-DNA-SPECIFIC EXONUCLEASE RECJ"/>
    <property type="match status" value="1"/>
</dbReference>
<organism evidence="9 10">
    <name type="scientific">Thiohalorhabdus methylotrophus</name>
    <dbReference type="NCBI Taxonomy" id="3242694"/>
    <lineage>
        <taxon>Bacteria</taxon>
        <taxon>Pseudomonadati</taxon>
        <taxon>Pseudomonadota</taxon>
        <taxon>Gammaproteobacteria</taxon>
        <taxon>Thiohalorhabdales</taxon>
        <taxon>Thiohalorhabdaceae</taxon>
        <taxon>Thiohalorhabdus</taxon>
    </lineage>
</organism>
<keyword evidence="10" id="KW-1185">Reference proteome</keyword>
<protein>
    <recommendedName>
        <fullName evidence="2">Single-stranded-DNA-specific exonuclease RecJ</fullName>
    </recommendedName>
</protein>
<comment type="similarity">
    <text evidence="1">Belongs to the RecJ family.</text>
</comment>
<reference evidence="9 10" key="1">
    <citation type="submission" date="2024-08" db="EMBL/GenBank/DDBJ databases">
        <title>Whole-genome sequencing of halo(alkali)philic microorganisms from hypersaline lakes.</title>
        <authorList>
            <person name="Sorokin D.Y."/>
            <person name="Merkel A.Y."/>
            <person name="Messina E."/>
            <person name="Yakimov M."/>
        </authorList>
    </citation>
    <scope>NUCLEOTIDE SEQUENCE [LARGE SCALE GENOMIC DNA]</scope>
    <source>
        <strain evidence="9 10">Cl-TMA</strain>
    </source>
</reference>
<dbReference type="InterPro" id="IPR038763">
    <property type="entry name" value="DHH_sf"/>
</dbReference>
<evidence type="ECO:0000259" key="8">
    <source>
        <dbReference type="Pfam" id="PF17768"/>
    </source>
</evidence>
<feature type="domain" description="DHHA1" evidence="7">
    <location>
        <begin position="362"/>
        <end position="457"/>
    </location>
</feature>
<evidence type="ECO:0000313" key="10">
    <source>
        <dbReference type="Proteomes" id="UP001575181"/>
    </source>
</evidence>
<dbReference type="InterPro" id="IPR001667">
    <property type="entry name" value="DDH_dom"/>
</dbReference>
<keyword evidence="4" id="KW-0378">Hydrolase</keyword>
<name>A0ABV4TWB2_9GAMM</name>
<dbReference type="Pfam" id="PF01368">
    <property type="entry name" value="DHH"/>
    <property type="match status" value="1"/>
</dbReference>
<evidence type="ECO:0000313" key="9">
    <source>
        <dbReference type="EMBL" id="MFA9461626.1"/>
    </source>
</evidence>
<feature type="domain" description="DDH" evidence="6">
    <location>
        <begin position="79"/>
        <end position="238"/>
    </location>
</feature>
<dbReference type="EMBL" id="JBGUAW010000008">
    <property type="protein sequence ID" value="MFA9461626.1"/>
    <property type="molecule type" value="Genomic_DNA"/>
</dbReference>
<gene>
    <name evidence="9" type="primary">recJ</name>
    <name evidence="9" type="ORF">ACERLL_12410</name>
</gene>
<evidence type="ECO:0000256" key="3">
    <source>
        <dbReference type="ARBA" id="ARBA00022722"/>
    </source>
</evidence>
<dbReference type="SUPFAM" id="SSF64182">
    <property type="entry name" value="DHH phosphoesterases"/>
    <property type="match status" value="1"/>
</dbReference>
<evidence type="ECO:0000256" key="2">
    <source>
        <dbReference type="ARBA" id="ARBA00019841"/>
    </source>
</evidence>
<dbReference type="InterPro" id="IPR041122">
    <property type="entry name" value="RecJ_OB"/>
</dbReference>
<dbReference type="Pfam" id="PF17768">
    <property type="entry name" value="RecJ_OB"/>
    <property type="match status" value="1"/>
</dbReference>
<dbReference type="Proteomes" id="UP001575181">
    <property type="component" value="Unassembled WGS sequence"/>
</dbReference>
<dbReference type="NCBIfam" id="TIGR00644">
    <property type="entry name" value="recJ"/>
    <property type="match status" value="1"/>
</dbReference>
<evidence type="ECO:0000256" key="5">
    <source>
        <dbReference type="ARBA" id="ARBA00022839"/>
    </source>
</evidence>
<dbReference type="Gene3D" id="3.90.1640.30">
    <property type="match status" value="1"/>
</dbReference>
<keyword evidence="5 9" id="KW-0269">Exonuclease</keyword>
<keyword evidence="3" id="KW-0540">Nuclease</keyword>
<dbReference type="PANTHER" id="PTHR30255:SF2">
    <property type="entry name" value="SINGLE-STRANDED-DNA-SPECIFIC EXONUCLEASE RECJ"/>
    <property type="match status" value="1"/>
</dbReference>